<keyword evidence="7 18" id="KW-0812">Transmembrane</keyword>
<dbReference type="InterPro" id="IPR011009">
    <property type="entry name" value="Kinase-like_dom_sf"/>
</dbReference>
<keyword evidence="5" id="KW-0723">Serine/threonine-protein kinase</keyword>
<feature type="region of interest" description="Disordered" evidence="17">
    <location>
        <begin position="700"/>
        <end position="1104"/>
    </location>
</feature>
<evidence type="ECO:0000256" key="18">
    <source>
        <dbReference type="SAM" id="Phobius"/>
    </source>
</evidence>
<feature type="compositionally biased region" description="Basic and acidic residues" evidence="17">
    <location>
        <begin position="1196"/>
        <end position="1209"/>
    </location>
</feature>
<comment type="subcellular location">
    <subcellularLocation>
        <location evidence="1">Endoplasmic reticulum membrane</location>
        <topology evidence="1">Multi-pass membrane protein</topology>
    </subcellularLocation>
</comment>
<dbReference type="InterPro" id="IPR001772">
    <property type="entry name" value="KA1_dom"/>
</dbReference>
<dbReference type="GO" id="GO:0000226">
    <property type="term" value="P:microtubule cytoskeleton organization"/>
    <property type="evidence" value="ECO:0007669"/>
    <property type="project" value="TreeGrafter"/>
</dbReference>
<evidence type="ECO:0000256" key="17">
    <source>
        <dbReference type="SAM" id="MobiDB-lite"/>
    </source>
</evidence>
<dbReference type="Gene3D" id="3.30.310.80">
    <property type="entry name" value="Kinase associated domain 1, KA1"/>
    <property type="match status" value="1"/>
</dbReference>
<dbReference type="GO" id="GO:0106310">
    <property type="term" value="F:protein serine kinase activity"/>
    <property type="evidence" value="ECO:0007669"/>
    <property type="project" value="RHEA"/>
</dbReference>
<dbReference type="RefSeq" id="XP_007365274.1">
    <property type="nucleotide sequence ID" value="XM_007365212.1"/>
</dbReference>
<dbReference type="PROSITE" id="PS00108">
    <property type="entry name" value="PROTEIN_KINASE_ST"/>
    <property type="match status" value="1"/>
</dbReference>
<dbReference type="GO" id="GO:0006465">
    <property type="term" value="P:signal peptide processing"/>
    <property type="evidence" value="ECO:0007669"/>
    <property type="project" value="InterPro"/>
</dbReference>
<dbReference type="PROSITE" id="PS50032">
    <property type="entry name" value="KA1"/>
    <property type="match status" value="1"/>
</dbReference>
<dbReference type="InterPro" id="IPR009542">
    <property type="entry name" value="Spc1/SPCS1"/>
</dbReference>
<evidence type="ECO:0000256" key="2">
    <source>
        <dbReference type="ARBA" id="ARBA00005245"/>
    </source>
</evidence>
<feature type="compositionally biased region" description="Polar residues" evidence="17">
    <location>
        <begin position="221"/>
        <end position="230"/>
    </location>
</feature>
<dbReference type="InterPro" id="IPR028375">
    <property type="entry name" value="KA1/Ssp2_C"/>
</dbReference>
<proteinExistence type="inferred from homology"/>
<dbReference type="EMBL" id="JH719407">
    <property type="protein sequence ID" value="EJF62019.1"/>
    <property type="molecule type" value="Genomic_DNA"/>
</dbReference>
<feature type="region of interest" description="Disordered" evidence="17">
    <location>
        <begin position="1160"/>
        <end position="1227"/>
    </location>
</feature>
<keyword evidence="11 16" id="KW-0067">ATP-binding</keyword>
<dbReference type="PANTHER" id="PTHR24346:SF82">
    <property type="entry name" value="KP78A-RELATED"/>
    <property type="match status" value="1"/>
</dbReference>
<feature type="compositionally biased region" description="Low complexity" evidence="17">
    <location>
        <begin position="191"/>
        <end position="203"/>
    </location>
</feature>
<dbReference type="Pfam" id="PF00069">
    <property type="entry name" value="Pkinase"/>
    <property type="match status" value="1"/>
</dbReference>
<evidence type="ECO:0000256" key="12">
    <source>
        <dbReference type="ARBA" id="ARBA00022989"/>
    </source>
</evidence>
<dbReference type="InterPro" id="IPR000719">
    <property type="entry name" value="Prot_kinase_dom"/>
</dbReference>
<dbReference type="PROSITE" id="PS50011">
    <property type="entry name" value="PROTEIN_KINASE_DOM"/>
    <property type="match status" value="1"/>
</dbReference>
<feature type="compositionally biased region" description="Polar residues" evidence="17">
    <location>
        <begin position="646"/>
        <end position="657"/>
    </location>
</feature>
<feature type="binding site" evidence="16">
    <location>
        <position position="266"/>
    </location>
    <ligand>
        <name>ATP</name>
        <dbReference type="ChEBI" id="CHEBI:30616"/>
    </ligand>
</feature>
<name>R7T0Q5_DICSQ</name>
<feature type="region of interest" description="Disordered" evidence="17">
    <location>
        <begin position="116"/>
        <end position="233"/>
    </location>
</feature>
<dbReference type="GO" id="GO:0004674">
    <property type="term" value="F:protein serine/threonine kinase activity"/>
    <property type="evidence" value="ECO:0007669"/>
    <property type="project" value="UniProtKB-KW"/>
</dbReference>
<dbReference type="GO" id="GO:0035556">
    <property type="term" value="P:intracellular signal transduction"/>
    <property type="evidence" value="ECO:0007669"/>
    <property type="project" value="TreeGrafter"/>
</dbReference>
<dbReference type="PANTHER" id="PTHR24346">
    <property type="entry name" value="MAP/MICROTUBULE AFFINITY-REGULATING KINASE"/>
    <property type="match status" value="1"/>
</dbReference>
<dbReference type="GO" id="GO:0005524">
    <property type="term" value="F:ATP binding"/>
    <property type="evidence" value="ECO:0007669"/>
    <property type="project" value="UniProtKB-UniRule"/>
</dbReference>
<feature type="domain" description="Protein kinase" evidence="19">
    <location>
        <begin position="237"/>
        <end position="506"/>
    </location>
</feature>
<organism evidence="21 22">
    <name type="scientific">Dichomitus squalens (strain LYAD-421)</name>
    <name type="common">Western red white-rot fungus</name>
    <dbReference type="NCBI Taxonomy" id="732165"/>
    <lineage>
        <taxon>Eukaryota</taxon>
        <taxon>Fungi</taxon>
        <taxon>Dikarya</taxon>
        <taxon>Basidiomycota</taxon>
        <taxon>Agaricomycotina</taxon>
        <taxon>Agaricomycetes</taxon>
        <taxon>Polyporales</taxon>
        <taxon>Polyporaceae</taxon>
        <taxon>Dichomitus</taxon>
    </lineage>
</organism>
<comment type="similarity">
    <text evidence="2">Belongs to the SPCS1 family.</text>
</comment>
<dbReference type="SUPFAM" id="SSF103243">
    <property type="entry name" value="KA1-like"/>
    <property type="match status" value="1"/>
</dbReference>
<evidence type="ECO:0000256" key="13">
    <source>
        <dbReference type="ARBA" id="ARBA00023136"/>
    </source>
</evidence>
<dbReference type="OrthoDB" id="193931at2759"/>
<evidence type="ECO:0000256" key="3">
    <source>
        <dbReference type="ARBA" id="ARBA00010791"/>
    </source>
</evidence>
<feature type="region of interest" description="Disordered" evidence="17">
    <location>
        <begin position="1250"/>
        <end position="1293"/>
    </location>
</feature>
<dbReference type="HOGENOM" id="CLU_002664_4_0_1"/>
<evidence type="ECO:0000256" key="14">
    <source>
        <dbReference type="ARBA" id="ARBA00047899"/>
    </source>
</evidence>
<dbReference type="InterPro" id="IPR008271">
    <property type="entry name" value="Ser/Thr_kinase_AS"/>
</dbReference>
<dbReference type="FunFam" id="1.10.510.10:FF:000792">
    <property type="entry name" value="Non-specific serine/threonine protein kinase"/>
    <property type="match status" value="1"/>
</dbReference>
<keyword evidence="8 16" id="KW-0547">Nucleotide-binding</keyword>
<dbReference type="SUPFAM" id="SSF56112">
    <property type="entry name" value="Protein kinase-like (PK-like)"/>
    <property type="match status" value="1"/>
</dbReference>
<evidence type="ECO:0000256" key="10">
    <source>
        <dbReference type="ARBA" id="ARBA00022824"/>
    </source>
</evidence>
<dbReference type="KEGG" id="dsq:DICSQDRAFT_180363"/>
<dbReference type="CDD" id="cd14077">
    <property type="entry name" value="STKc_Kin1_2"/>
    <property type="match status" value="1"/>
</dbReference>
<dbReference type="GO" id="GO:0005787">
    <property type="term" value="C:signal peptidase complex"/>
    <property type="evidence" value="ECO:0007669"/>
    <property type="project" value="InterPro"/>
</dbReference>
<keyword evidence="13 18" id="KW-0472">Membrane</keyword>
<dbReference type="PROSITE" id="PS00107">
    <property type="entry name" value="PROTEIN_KINASE_ATP"/>
    <property type="match status" value="1"/>
</dbReference>
<feature type="compositionally biased region" description="Polar residues" evidence="17">
    <location>
        <begin position="977"/>
        <end position="997"/>
    </location>
</feature>
<evidence type="ECO:0000256" key="11">
    <source>
        <dbReference type="ARBA" id="ARBA00022840"/>
    </source>
</evidence>
<gene>
    <name evidence="21" type="ORF">DICSQDRAFT_180363</name>
</gene>
<reference evidence="21 22" key="1">
    <citation type="journal article" date="2012" name="Science">
        <title>The Paleozoic origin of enzymatic lignin decomposition reconstructed from 31 fungal genomes.</title>
        <authorList>
            <person name="Floudas D."/>
            <person name="Binder M."/>
            <person name="Riley R."/>
            <person name="Barry K."/>
            <person name="Blanchette R.A."/>
            <person name="Henrissat B."/>
            <person name="Martinez A.T."/>
            <person name="Otillar R."/>
            <person name="Spatafora J.W."/>
            <person name="Yadav J.S."/>
            <person name="Aerts A."/>
            <person name="Benoit I."/>
            <person name="Boyd A."/>
            <person name="Carlson A."/>
            <person name="Copeland A."/>
            <person name="Coutinho P.M."/>
            <person name="de Vries R.P."/>
            <person name="Ferreira P."/>
            <person name="Findley K."/>
            <person name="Foster B."/>
            <person name="Gaskell J."/>
            <person name="Glotzer D."/>
            <person name="Gorecki P."/>
            <person name="Heitman J."/>
            <person name="Hesse C."/>
            <person name="Hori C."/>
            <person name="Igarashi K."/>
            <person name="Jurgens J.A."/>
            <person name="Kallen N."/>
            <person name="Kersten P."/>
            <person name="Kohler A."/>
            <person name="Kuees U."/>
            <person name="Kumar T.K.A."/>
            <person name="Kuo A."/>
            <person name="LaButti K."/>
            <person name="Larrondo L.F."/>
            <person name="Lindquist E."/>
            <person name="Ling A."/>
            <person name="Lombard V."/>
            <person name="Lucas S."/>
            <person name="Lundell T."/>
            <person name="Martin R."/>
            <person name="McLaughlin D.J."/>
            <person name="Morgenstern I."/>
            <person name="Morin E."/>
            <person name="Murat C."/>
            <person name="Nagy L.G."/>
            <person name="Nolan M."/>
            <person name="Ohm R.A."/>
            <person name="Patyshakuliyeva A."/>
            <person name="Rokas A."/>
            <person name="Ruiz-Duenas F.J."/>
            <person name="Sabat G."/>
            <person name="Salamov A."/>
            <person name="Samejima M."/>
            <person name="Schmutz J."/>
            <person name="Slot J.C."/>
            <person name="St John F."/>
            <person name="Stenlid J."/>
            <person name="Sun H."/>
            <person name="Sun S."/>
            <person name="Syed K."/>
            <person name="Tsang A."/>
            <person name="Wiebenga A."/>
            <person name="Young D."/>
            <person name="Pisabarro A."/>
            <person name="Eastwood D.C."/>
            <person name="Martin F."/>
            <person name="Cullen D."/>
            <person name="Grigoriev I.V."/>
            <person name="Hibbett D.S."/>
        </authorList>
    </citation>
    <scope>NUCLEOTIDE SEQUENCE [LARGE SCALE GENOMIC DNA]</scope>
    <source>
        <strain evidence="21 22">LYAD-421 SS1</strain>
    </source>
</reference>
<feature type="compositionally biased region" description="Low complexity" evidence="17">
    <location>
        <begin position="767"/>
        <end position="781"/>
    </location>
</feature>
<feature type="domain" description="KA1" evidence="20">
    <location>
        <begin position="1303"/>
        <end position="1352"/>
    </location>
</feature>
<feature type="transmembrane region" description="Helical" evidence="18">
    <location>
        <begin position="28"/>
        <end position="58"/>
    </location>
</feature>
<keyword evidence="6" id="KW-0808">Transferase</keyword>
<dbReference type="Pfam" id="PF06645">
    <property type="entry name" value="SPC12"/>
    <property type="match status" value="1"/>
</dbReference>
<evidence type="ECO:0000256" key="8">
    <source>
        <dbReference type="ARBA" id="ARBA00022741"/>
    </source>
</evidence>
<evidence type="ECO:0000259" key="20">
    <source>
        <dbReference type="PROSITE" id="PS50032"/>
    </source>
</evidence>
<evidence type="ECO:0000256" key="5">
    <source>
        <dbReference type="ARBA" id="ARBA00022527"/>
    </source>
</evidence>
<keyword evidence="12 18" id="KW-1133">Transmembrane helix</keyword>
<protein>
    <recommendedName>
        <fullName evidence="4">non-specific serine/threonine protein kinase</fullName>
        <ecNumber evidence="4">2.7.11.1</ecNumber>
    </recommendedName>
</protein>
<evidence type="ECO:0000313" key="21">
    <source>
        <dbReference type="EMBL" id="EJF62019.1"/>
    </source>
</evidence>
<comment type="similarity">
    <text evidence="3">Belongs to the protein kinase superfamily. CAMK Ser/Thr protein kinase family. NIM1 subfamily.</text>
</comment>
<dbReference type="EC" id="2.7.11.1" evidence="4"/>
<evidence type="ECO:0000256" key="15">
    <source>
        <dbReference type="ARBA" id="ARBA00048679"/>
    </source>
</evidence>
<feature type="compositionally biased region" description="Pro residues" evidence="17">
    <location>
        <begin position="1281"/>
        <end position="1293"/>
    </location>
</feature>
<dbReference type="GeneID" id="18840860"/>
<feature type="compositionally biased region" description="Basic and acidic residues" evidence="17">
    <location>
        <begin position="156"/>
        <end position="174"/>
    </location>
</feature>
<feature type="compositionally biased region" description="Polar residues" evidence="17">
    <location>
        <begin position="932"/>
        <end position="947"/>
    </location>
</feature>
<evidence type="ECO:0000256" key="16">
    <source>
        <dbReference type="PROSITE-ProRule" id="PRU10141"/>
    </source>
</evidence>
<dbReference type="InterPro" id="IPR017441">
    <property type="entry name" value="Protein_kinase_ATP_BS"/>
</dbReference>
<keyword evidence="10" id="KW-0256">Endoplasmic reticulum</keyword>
<dbReference type="OMA" id="NSADYRP"/>
<evidence type="ECO:0000256" key="4">
    <source>
        <dbReference type="ARBA" id="ARBA00012513"/>
    </source>
</evidence>
<evidence type="ECO:0000256" key="1">
    <source>
        <dbReference type="ARBA" id="ARBA00004477"/>
    </source>
</evidence>
<evidence type="ECO:0000259" key="19">
    <source>
        <dbReference type="PROSITE" id="PS50011"/>
    </source>
</evidence>
<dbReference type="Pfam" id="PF02149">
    <property type="entry name" value="KA1"/>
    <property type="match status" value="1"/>
</dbReference>
<feature type="compositionally biased region" description="Low complexity" evidence="17">
    <location>
        <begin position="1213"/>
        <end position="1227"/>
    </location>
</feature>
<dbReference type="SMART" id="SM00220">
    <property type="entry name" value="S_TKc"/>
    <property type="match status" value="1"/>
</dbReference>
<feature type="compositionally biased region" description="Basic and acidic residues" evidence="17">
    <location>
        <begin position="205"/>
        <end position="219"/>
    </location>
</feature>
<dbReference type="Proteomes" id="UP000053319">
    <property type="component" value="Unassembled WGS sequence"/>
</dbReference>
<sequence>MSDILQQYLEGKIDFEGQKLVEQISRNILIVATAVSFVAGFATQSLQVLFGVFAAFVVTLSLCRLCEALDGAVRRINASAINLHCHRPQSTSRRPARLRQPRCGWMDVYPAGLGSSNTSEGLPTPTHGGLVGGPEYDVPITQKPITQGPTSTPHTPDTRHTPTMERAERTERYSQARPQSTSQRPRPVSMPPQAYAPPTATATNGERDQRYEDGRHGRTEVGSSSKSRSGTRVLGDYTLSKTLGAGSMGKVKLAHHNITGEKLAVKILPRVPTSGSGTAPTSDAAAKQASKDASKEIRTLREAALSMLLHHPYICGMREMIVHQHHYYMVFEYVSGGQMLDYIISHGRLRERVARKFARQIGSALDYCHKNNVVHRDLKIENILISHSGNIKIIDFGLSNLYDPVGRLGTFCGSLYFAAPELLNAKAYTGPEVDVWSFGVVLYVLVCGKVPFDDQSMPALHAKIKRGLVEYPVWLSAECKHLLTRMLVTTPSARAPLSEVLNHPWMTRGYRGAPDSHLVHREPLRADELDRNVIKGMKGFEFGTEDDIEQKLIEVLESDSYYRAVQYWERKRMANGHNGHGRWGESFSNSSLAISNDGSYSTTATKVDQSPSKKSKRFSGFDFYRRKLFSPSSSPPSTPIAQSPPGSTSHMSNTSLLDSAREPPDPTYGFHPLISIYFLVREKMEREKVYGPGHFASSQLSLEASSRPDATAVDAPAPPPTSAKMLSQPSVRKRDPPLTGKPDYSMPLPRLPAPETSHYSGLSYDVTPATPSPTTSTFPQPRARDAAFASPKPSPQSPLPKNVAASPARLSMSMSMPREPANTAHRRSHSLSQRPSVRGWHGMFGLGGTEEASEDGTIRRRDFAESPRTAGPEFTSFADRMGQPPREPAGPERESEEEPRTPLVLSAGATLVRKFGSILGGGRNDDSRRSGTPTKRGSILTSFSPRPSTDGEVLEKEKEPQAQKNGVTFSAADEKVAQQQRQSDAGGPITQSQSQPVGSIHRRAATILDPQGRSTRHERRSSTGAALLTGVGGTIGRHRRPSTGNSYTYSKPLGERLFGRTDEEDEQQTAENGDNGDTGEPPGLHGEDDVAQGEEGQTEDREFKPVYLKGLFSVATTSTKPPNVIKADVKRVLDRMQVQYRETKTGFECIHMPSIDVSSLLPAPSAHGKRPSSSSHEDRHRTLTKKASKRSFGMMSKDREREPKDKELPSRPSGATTLSTTASSASSSFFHVSSNAHTTTVEAARSSTLENLAAPEESTRPQSPAKGKNLPPIPHDHAPASPQPPPASPLPTGPVDPNLFEIIGASSLAVRFEVNVVKVPWLPLHGIQFRRLGGDGWQYHMLARRVLTELKL</sequence>
<evidence type="ECO:0000256" key="9">
    <source>
        <dbReference type="ARBA" id="ARBA00022777"/>
    </source>
</evidence>
<dbReference type="Gene3D" id="1.10.510.10">
    <property type="entry name" value="Transferase(Phosphotransferase) domain 1"/>
    <property type="match status" value="1"/>
</dbReference>
<feature type="region of interest" description="Disordered" evidence="17">
    <location>
        <begin position="271"/>
        <end position="290"/>
    </location>
</feature>
<evidence type="ECO:0000313" key="22">
    <source>
        <dbReference type="Proteomes" id="UP000053319"/>
    </source>
</evidence>
<comment type="catalytic activity">
    <reaction evidence="15">
        <text>L-seryl-[protein] + ATP = O-phospho-L-seryl-[protein] + ADP + H(+)</text>
        <dbReference type="Rhea" id="RHEA:17989"/>
        <dbReference type="Rhea" id="RHEA-COMP:9863"/>
        <dbReference type="Rhea" id="RHEA-COMP:11604"/>
        <dbReference type="ChEBI" id="CHEBI:15378"/>
        <dbReference type="ChEBI" id="CHEBI:29999"/>
        <dbReference type="ChEBI" id="CHEBI:30616"/>
        <dbReference type="ChEBI" id="CHEBI:83421"/>
        <dbReference type="ChEBI" id="CHEBI:456216"/>
        <dbReference type="EC" id="2.7.11.1"/>
    </reaction>
</comment>
<evidence type="ECO:0000256" key="6">
    <source>
        <dbReference type="ARBA" id="ARBA00022679"/>
    </source>
</evidence>
<comment type="catalytic activity">
    <reaction evidence="14">
        <text>L-threonyl-[protein] + ATP = O-phospho-L-threonyl-[protein] + ADP + H(+)</text>
        <dbReference type="Rhea" id="RHEA:46608"/>
        <dbReference type="Rhea" id="RHEA-COMP:11060"/>
        <dbReference type="Rhea" id="RHEA-COMP:11605"/>
        <dbReference type="ChEBI" id="CHEBI:15378"/>
        <dbReference type="ChEBI" id="CHEBI:30013"/>
        <dbReference type="ChEBI" id="CHEBI:30616"/>
        <dbReference type="ChEBI" id="CHEBI:61977"/>
        <dbReference type="ChEBI" id="CHEBI:456216"/>
        <dbReference type="EC" id="2.7.11.1"/>
    </reaction>
</comment>
<accession>R7T0Q5</accession>
<keyword evidence="9" id="KW-0418">Kinase</keyword>
<feature type="compositionally biased region" description="Basic and acidic residues" evidence="17">
    <location>
        <begin position="856"/>
        <end position="865"/>
    </location>
</feature>
<feature type="region of interest" description="Disordered" evidence="17">
    <location>
        <begin position="629"/>
        <end position="664"/>
    </location>
</feature>
<evidence type="ECO:0000256" key="7">
    <source>
        <dbReference type="ARBA" id="ARBA00022692"/>
    </source>
</evidence>